<dbReference type="eggNOG" id="COG0664">
    <property type="taxonomic scope" value="Bacteria"/>
</dbReference>
<proteinExistence type="predicted"/>
<sequence length="107" mass="12308">METLEFKDNQMIIQKGEKGEYVYVLKSGKVKIKVSSYEVMMFDEDICVFGLEALIDEPYTETCVTVGNVKAIKYQPSEFMEIYAKTEVGKKALESFMRRTAKVLGWI</sequence>
<keyword evidence="3" id="KW-1185">Reference proteome</keyword>
<protein>
    <submittedName>
        <fullName evidence="2">Cyclic nucleotide-binding protein</fullName>
    </submittedName>
</protein>
<evidence type="ECO:0000259" key="1">
    <source>
        <dbReference type="PROSITE" id="PS50042"/>
    </source>
</evidence>
<reference evidence="2 3" key="2">
    <citation type="journal article" date="2009" name="Proc. Natl. Acad. Sci. U.S.A.">
        <title>On the chimeric nature, thermophilic origin, and phylogenetic placement of the Thermotogales.</title>
        <authorList>
            <person name="Zhaxybayeva O."/>
            <person name="Swithers K.S."/>
            <person name="Lapierre P."/>
            <person name="Fournier G.P."/>
            <person name="Bickhart D.M."/>
            <person name="DeBoy R.T."/>
            <person name="Nelson K.E."/>
            <person name="Nesbo C.L."/>
            <person name="Doolittle W.F."/>
            <person name="Gogarten J.P."/>
            <person name="Noll K.M."/>
        </authorList>
    </citation>
    <scope>NUCLEOTIDE SEQUENCE [LARGE SCALE GENOMIC DNA]</scope>
    <source>
        <strain evidence="3">ATCC 35602 / DSM 5306 / Rt17-B1</strain>
    </source>
</reference>
<dbReference type="STRING" id="381764.Fnod_1315"/>
<dbReference type="Proteomes" id="UP000002415">
    <property type="component" value="Chromosome"/>
</dbReference>
<dbReference type="PROSITE" id="PS50042">
    <property type="entry name" value="CNMP_BINDING_3"/>
    <property type="match status" value="1"/>
</dbReference>
<dbReference type="Gene3D" id="2.60.120.10">
    <property type="entry name" value="Jelly Rolls"/>
    <property type="match status" value="1"/>
</dbReference>
<dbReference type="KEGG" id="fno:Fnod_1315"/>
<dbReference type="RefSeq" id="WP_011994471.1">
    <property type="nucleotide sequence ID" value="NC_009718.1"/>
</dbReference>
<organism evidence="2 3">
    <name type="scientific">Fervidobacterium nodosum (strain ATCC 35602 / DSM 5306 / Rt17-B1)</name>
    <dbReference type="NCBI Taxonomy" id="381764"/>
    <lineage>
        <taxon>Bacteria</taxon>
        <taxon>Thermotogati</taxon>
        <taxon>Thermotogota</taxon>
        <taxon>Thermotogae</taxon>
        <taxon>Thermotogales</taxon>
        <taxon>Fervidobacteriaceae</taxon>
        <taxon>Fervidobacterium</taxon>
    </lineage>
</organism>
<dbReference type="InterPro" id="IPR000595">
    <property type="entry name" value="cNMP-bd_dom"/>
</dbReference>
<dbReference type="HOGENOM" id="CLU_2206133_0_0_0"/>
<dbReference type="SUPFAM" id="SSF51206">
    <property type="entry name" value="cAMP-binding domain-like"/>
    <property type="match status" value="1"/>
</dbReference>
<accession>A7HMM9</accession>
<reference evidence="2 3" key="1">
    <citation type="submission" date="2007-07" db="EMBL/GenBank/DDBJ databases">
        <title>Complete sequence of Fervidobacterium nodosum Rt17-B1.</title>
        <authorList>
            <consortium name="US DOE Joint Genome Institute"/>
            <person name="Copeland A."/>
            <person name="Lucas S."/>
            <person name="Lapidus A."/>
            <person name="Barry K."/>
            <person name="Glavina del Rio T."/>
            <person name="Dalin E."/>
            <person name="Tice H."/>
            <person name="Pitluck S."/>
            <person name="Saunders E."/>
            <person name="Brettin T."/>
            <person name="Bruce D."/>
            <person name="Detter J.C."/>
            <person name="Han C."/>
            <person name="Schmutz J."/>
            <person name="Larimer F."/>
            <person name="Land M."/>
            <person name="Hauser L."/>
            <person name="Kyrpides N."/>
            <person name="Mikhailova N."/>
            <person name="Nelson K."/>
            <person name="Gogarten J.P."/>
            <person name="Noll K."/>
            <person name="Richardson P."/>
        </authorList>
    </citation>
    <scope>NUCLEOTIDE SEQUENCE [LARGE SCALE GENOMIC DNA]</scope>
    <source>
        <strain evidence="3">ATCC 35602 / DSM 5306 / Rt17-B1</strain>
    </source>
</reference>
<dbReference type="PROSITE" id="PS00888">
    <property type="entry name" value="CNMP_BINDING_1"/>
    <property type="match status" value="1"/>
</dbReference>
<dbReference type="OrthoDB" id="48809at2"/>
<dbReference type="InterPro" id="IPR018490">
    <property type="entry name" value="cNMP-bd_dom_sf"/>
</dbReference>
<evidence type="ECO:0000313" key="3">
    <source>
        <dbReference type="Proteomes" id="UP000002415"/>
    </source>
</evidence>
<evidence type="ECO:0000313" key="2">
    <source>
        <dbReference type="EMBL" id="ABS61162.1"/>
    </source>
</evidence>
<dbReference type="InterPro" id="IPR018488">
    <property type="entry name" value="cNMP-bd_CS"/>
</dbReference>
<gene>
    <name evidence="2" type="ordered locus">Fnod_1315</name>
</gene>
<dbReference type="EMBL" id="CP000771">
    <property type="protein sequence ID" value="ABS61162.1"/>
    <property type="molecule type" value="Genomic_DNA"/>
</dbReference>
<name>A7HMM9_FERNB</name>
<dbReference type="CDD" id="cd00038">
    <property type="entry name" value="CAP_ED"/>
    <property type="match status" value="1"/>
</dbReference>
<dbReference type="InterPro" id="IPR014710">
    <property type="entry name" value="RmlC-like_jellyroll"/>
</dbReference>
<dbReference type="AlphaFoldDB" id="A7HMM9"/>
<dbReference type="Pfam" id="PF00027">
    <property type="entry name" value="cNMP_binding"/>
    <property type="match status" value="1"/>
</dbReference>
<feature type="domain" description="Cyclic nucleotide-binding" evidence="1">
    <location>
        <begin position="1"/>
        <end position="86"/>
    </location>
</feature>